<dbReference type="SUPFAM" id="SSF48019">
    <property type="entry name" value="post-AAA+ oligomerization domain-like"/>
    <property type="match status" value="1"/>
</dbReference>
<comment type="catalytic activity">
    <reaction evidence="7">
        <text>DNA(n) + a 2'-deoxyribonucleoside 5'-triphosphate = DNA(n+1) + diphosphate</text>
        <dbReference type="Rhea" id="RHEA:22508"/>
        <dbReference type="Rhea" id="RHEA-COMP:17339"/>
        <dbReference type="Rhea" id="RHEA-COMP:17340"/>
        <dbReference type="ChEBI" id="CHEBI:33019"/>
        <dbReference type="ChEBI" id="CHEBI:61560"/>
        <dbReference type="ChEBI" id="CHEBI:173112"/>
        <dbReference type="EC" id="2.7.7.7"/>
    </reaction>
</comment>
<comment type="similarity">
    <text evidence="6">Belongs to the DNA polymerase HolA subunit family.</text>
</comment>
<dbReference type="GO" id="GO:0009360">
    <property type="term" value="C:DNA polymerase III complex"/>
    <property type="evidence" value="ECO:0007669"/>
    <property type="project" value="TreeGrafter"/>
</dbReference>
<dbReference type="GO" id="GO:0006261">
    <property type="term" value="P:DNA-templated DNA replication"/>
    <property type="evidence" value="ECO:0007669"/>
    <property type="project" value="TreeGrafter"/>
</dbReference>
<dbReference type="GO" id="GO:0003677">
    <property type="term" value="F:DNA binding"/>
    <property type="evidence" value="ECO:0007669"/>
    <property type="project" value="InterPro"/>
</dbReference>
<keyword evidence="3" id="KW-0548">Nucleotidyltransferase</keyword>
<protein>
    <recommendedName>
        <fullName evidence="1">DNA-directed DNA polymerase</fullName>
        <ecNumber evidence="1">2.7.7.7</ecNumber>
    </recommendedName>
</protein>
<dbReference type="InterPro" id="IPR005790">
    <property type="entry name" value="DNA_polIII_delta"/>
</dbReference>
<gene>
    <name evidence="9" type="primary">holA</name>
    <name evidence="9" type="ORF">MOVI_3750</name>
</gene>
<dbReference type="GO" id="GO:0003887">
    <property type="term" value="F:DNA-directed DNA polymerase activity"/>
    <property type="evidence" value="ECO:0007669"/>
    <property type="project" value="UniProtKB-KW"/>
</dbReference>
<keyword evidence="5" id="KW-0239">DNA-directed DNA polymerase</keyword>
<keyword evidence="4" id="KW-0235">DNA replication</keyword>
<dbReference type="RefSeq" id="WP_044284212.1">
    <property type="nucleotide sequence ID" value="NZ_JFAD01000018.1"/>
</dbReference>
<dbReference type="PANTHER" id="PTHR34388:SF1">
    <property type="entry name" value="DNA POLYMERASE III SUBUNIT DELTA"/>
    <property type="match status" value="1"/>
</dbReference>
<dbReference type="eggNOG" id="COG1466">
    <property type="taxonomic scope" value="Bacteria"/>
</dbReference>
<evidence type="ECO:0000256" key="5">
    <source>
        <dbReference type="ARBA" id="ARBA00022932"/>
    </source>
</evidence>
<dbReference type="AlphaFoldDB" id="A0A014KVV4"/>
<evidence type="ECO:0000259" key="8">
    <source>
        <dbReference type="Pfam" id="PF21694"/>
    </source>
</evidence>
<dbReference type="Pfam" id="PF21694">
    <property type="entry name" value="DNA_pol3_delta_C"/>
    <property type="match status" value="1"/>
</dbReference>
<organism evidence="9 10">
    <name type="scientific">Mesomycoplasma ovipneumoniae 14811</name>
    <dbReference type="NCBI Taxonomy" id="1188239"/>
    <lineage>
        <taxon>Bacteria</taxon>
        <taxon>Bacillati</taxon>
        <taxon>Mycoplasmatota</taxon>
        <taxon>Mycoplasmoidales</taxon>
        <taxon>Metamycoplasmataceae</taxon>
        <taxon>Mesomycoplasma</taxon>
    </lineage>
</organism>
<keyword evidence="2" id="KW-0808">Transferase</keyword>
<comment type="caution">
    <text evidence="9">The sequence shown here is derived from an EMBL/GenBank/DDBJ whole genome shotgun (WGS) entry which is preliminary data.</text>
</comment>
<dbReference type="Gene3D" id="1.20.272.10">
    <property type="match status" value="1"/>
</dbReference>
<evidence type="ECO:0000256" key="7">
    <source>
        <dbReference type="ARBA" id="ARBA00049244"/>
    </source>
</evidence>
<evidence type="ECO:0000313" key="9">
    <source>
        <dbReference type="EMBL" id="EXU61131.1"/>
    </source>
</evidence>
<proteinExistence type="inferred from homology"/>
<dbReference type="PATRIC" id="fig|1188239.3.peg.930"/>
<accession>A0A014KVV4</accession>
<reference evidence="9 10" key="1">
    <citation type="submission" date="2014-03" db="EMBL/GenBank/DDBJ databases">
        <title>Genome sequence of Mycoplasma ovipneumoniae strain 14811.</title>
        <authorList>
            <person name="Sirand-Pugnet P."/>
            <person name="Breton M."/>
            <person name="Dordet-Frisoni E."/>
            <person name="Baranowski E."/>
            <person name="Barre A."/>
            <person name="Couture C."/>
            <person name="Dupuy V."/>
            <person name="Gaurivaud P."/>
            <person name="Jacob D."/>
            <person name="Lemaitre C."/>
            <person name="Manso-Silvan L."/>
            <person name="Nikolski M."/>
            <person name="Nouvel L.-X."/>
            <person name="Poumarat F."/>
            <person name="Tardy F."/>
            <person name="Thebault P."/>
            <person name="Theil S."/>
            <person name="Citti C."/>
            <person name="Thiaucourt F."/>
            <person name="Blanchard A."/>
        </authorList>
    </citation>
    <scope>NUCLEOTIDE SEQUENCE [LARGE SCALE GENOMIC DNA]</scope>
    <source>
        <strain evidence="9 10">14811</strain>
    </source>
</reference>
<dbReference type="NCBIfam" id="TIGR01128">
    <property type="entry name" value="holA"/>
    <property type="match status" value="1"/>
</dbReference>
<dbReference type="EC" id="2.7.7.7" evidence="1"/>
<name>A0A014KVV4_9BACT</name>
<feature type="domain" description="DNA polymerase III delta subunit-like C-terminal" evidence="8">
    <location>
        <begin position="195"/>
        <end position="307"/>
    </location>
</feature>
<dbReference type="EMBL" id="JFAD01000018">
    <property type="protein sequence ID" value="EXU61131.1"/>
    <property type="molecule type" value="Genomic_DNA"/>
</dbReference>
<dbReference type="Proteomes" id="UP000020977">
    <property type="component" value="Unassembled WGS sequence"/>
</dbReference>
<evidence type="ECO:0000256" key="4">
    <source>
        <dbReference type="ARBA" id="ARBA00022705"/>
    </source>
</evidence>
<evidence type="ECO:0000313" key="10">
    <source>
        <dbReference type="Proteomes" id="UP000020977"/>
    </source>
</evidence>
<evidence type="ECO:0000256" key="1">
    <source>
        <dbReference type="ARBA" id="ARBA00012417"/>
    </source>
</evidence>
<dbReference type="InterPro" id="IPR008921">
    <property type="entry name" value="DNA_pol3_clamp-load_cplx_C"/>
</dbReference>
<evidence type="ECO:0000256" key="2">
    <source>
        <dbReference type="ARBA" id="ARBA00022679"/>
    </source>
</evidence>
<dbReference type="PANTHER" id="PTHR34388">
    <property type="entry name" value="DNA POLYMERASE III SUBUNIT DELTA"/>
    <property type="match status" value="1"/>
</dbReference>
<evidence type="ECO:0000256" key="3">
    <source>
        <dbReference type="ARBA" id="ARBA00022695"/>
    </source>
</evidence>
<dbReference type="STRING" id="1188239.MOVI_3750"/>
<evidence type="ECO:0000256" key="6">
    <source>
        <dbReference type="ARBA" id="ARBA00034754"/>
    </source>
</evidence>
<dbReference type="InterPro" id="IPR048466">
    <property type="entry name" value="DNA_pol3_delta-like_C"/>
</dbReference>
<sequence length="310" mass="36202">MFFIIGSDNFLVQEKIFRLPEIKNSLLINFFANDSLDFIQENLEDSSLFDEKKVLIFNNFLLFSKNEKLNNLLASKIIKTKHIIIFKYVFDENLTNFALKNSWIYKHFTPQATKIIEVQQITKQNVGQFIAQMVKKFNVELEATKIFELESVLPLNGWIIYNEIAKLKTLNKPINSAIIRQYISDYSSYSTWGFIESFVDFDLTKVLKFYRQKLLEGHTIGLLLGQINSKLLLSFIVFLHKKAGKKDSYITKNLNISDFQLKKAVELYNKNGIKKIEKLIINLAKLDTEIKTSQINNKIAFELYLLQVLR</sequence>